<sequence length="518" mass="57552">MALQTLPIPIGQIRKQVAESSSRMSIKDATYPEYNLSVPIDHFKDDSRYEPHSDDTFPLRYWFDAQFYEPGGPVFVLSGGETSGADRLPFLEKGIVYEIAKATKGLGVILEHRYYGSSIPTPDFSTENLRFLTTEQALADTAYFAQNVKFEGVDADLSPTAAPWIAYGGSYAGSFVAFLRVAYPDVFFGAVSSSGVPEAIWDYWQYFEAARLFAPGECSNVTGKVVHVVDSILLDDAHADLKGQLKDVFGMSGVTDDKDFASGIAGGIYELQSYNWDPELSSDGFFRYCDAVQQTTNQYPGLEGKRDAVKELVTAAGYEGDELNILTEQMLNYIGTLGRSLAACTGDQNECFGTSDVHLLADDDLSQTWRLWAYQVCTEWGFLQTGSGAPDDILPMISRAVDLEYSSRQCREAFDLTEPANTDLVNKYGGHDIAYDRLAFVDGEWDPWRAAGVHAVGLPERESTTSRPMILIDDAVHHWDENGITDDQVTPDFPPPAVKEAKDQIREFILEWLKEWKA</sequence>
<organism evidence="1 2">
    <name type="scientific">Trichothecium roseum</name>
    <dbReference type="NCBI Taxonomy" id="47278"/>
    <lineage>
        <taxon>Eukaryota</taxon>
        <taxon>Fungi</taxon>
        <taxon>Dikarya</taxon>
        <taxon>Ascomycota</taxon>
        <taxon>Pezizomycotina</taxon>
        <taxon>Sordariomycetes</taxon>
        <taxon>Hypocreomycetidae</taxon>
        <taxon>Hypocreales</taxon>
        <taxon>Hypocreales incertae sedis</taxon>
        <taxon>Trichothecium</taxon>
    </lineage>
</organism>
<evidence type="ECO:0000313" key="1">
    <source>
        <dbReference type="EMBL" id="KAI9896956.1"/>
    </source>
</evidence>
<name>A0ACC0UTH7_9HYPO</name>
<gene>
    <name evidence="1" type="ORF">N3K66_007978</name>
</gene>
<proteinExistence type="predicted"/>
<dbReference type="Proteomes" id="UP001163324">
    <property type="component" value="Chromosome 8"/>
</dbReference>
<evidence type="ECO:0000313" key="2">
    <source>
        <dbReference type="Proteomes" id="UP001163324"/>
    </source>
</evidence>
<protein>
    <submittedName>
        <fullName evidence="1">Uncharacterized protein</fullName>
    </submittedName>
</protein>
<dbReference type="EMBL" id="CM047947">
    <property type="protein sequence ID" value="KAI9896956.1"/>
    <property type="molecule type" value="Genomic_DNA"/>
</dbReference>
<accession>A0ACC0UTH7</accession>
<keyword evidence="2" id="KW-1185">Reference proteome</keyword>
<reference evidence="1" key="1">
    <citation type="submission" date="2022-10" db="EMBL/GenBank/DDBJ databases">
        <title>Complete Genome of Trichothecium roseum strain YXFP-22015, a Plant Pathogen Isolated from Citrus.</title>
        <authorList>
            <person name="Wang Y."/>
            <person name="Zhu L."/>
        </authorList>
    </citation>
    <scope>NUCLEOTIDE SEQUENCE</scope>
    <source>
        <strain evidence="1">YXFP-22015</strain>
    </source>
</reference>
<comment type="caution">
    <text evidence="1">The sequence shown here is derived from an EMBL/GenBank/DDBJ whole genome shotgun (WGS) entry which is preliminary data.</text>
</comment>